<dbReference type="AlphaFoldDB" id="A0AAV0I5C4"/>
<name>A0AAV0I5C4_9ROSI</name>
<sequence length="64" mass="7382">MKRRMVLPAEEEEDRPPLPLIKGVATTIKLTVKQPRDGFALLLKSVKLLMISRLYQLLFTVMMI</sequence>
<evidence type="ECO:0000313" key="2">
    <source>
        <dbReference type="Proteomes" id="UP001154282"/>
    </source>
</evidence>
<reference evidence="1" key="1">
    <citation type="submission" date="2022-08" db="EMBL/GenBank/DDBJ databases">
        <authorList>
            <person name="Gutierrez-Valencia J."/>
        </authorList>
    </citation>
    <scope>NUCLEOTIDE SEQUENCE</scope>
</reference>
<accession>A0AAV0I5C4</accession>
<keyword evidence="2" id="KW-1185">Reference proteome</keyword>
<organism evidence="1 2">
    <name type="scientific">Linum tenue</name>
    <dbReference type="NCBI Taxonomy" id="586396"/>
    <lineage>
        <taxon>Eukaryota</taxon>
        <taxon>Viridiplantae</taxon>
        <taxon>Streptophyta</taxon>
        <taxon>Embryophyta</taxon>
        <taxon>Tracheophyta</taxon>
        <taxon>Spermatophyta</taxon>
        <taxon>Magnoliopsida</taxon>
        <taxon>eudicotyledons</taxon>
        <taxon>Gunneridae</taxon>
        <taxon>Pentapetalae</taxon>
        <taxon>rosids</taxon>
        <taxon>fabids</taxon>
        <taxon>Malpighiales</taxon>
        <taxon>Linaceae</taxon>
        <taxon>Linum</taxon>
    </lineage>
</organism>
<proteinExistence type="predicted"/>
<evidence type="ECO:0000313" key="1">
    <source>
        <dbReference type="EMBL" id="CAI0392744.1"/>
    </source>
</evidence>
<dbReference type="Proteomes" id="UP001154282">
    <property type="component" value="Unassembled WGS sequence"/>
</dbReference>
<protein>
    <submittedName>
        <fullName evidence="1">Uncharacterized protein</fullName>
    </submittedName>
</protein>
<dbReference type="EMBL" id="CAMGYJ010000003">
    <property type="protein sequence ID" value="CAI0392744.1"/>
    <property type="molecule type" value="Genomic_DNA"/>
</dbReference>
<comment type="caution">
    <text evidence="1">The sequence shown here is derived from an EMBL/GenBank/DDBJ whole genome shotgun (WGS) entry which is preliminary data.</text>
</comment>
<gene>
    <name evidence="1" type="ORF">LITE_LOCUS7665</name>
</gene>